<dbReference type="Proteomes" id="UP000595140">
    <property type="component" value="Unassembled WGS sequence"/>
</dbReference>
<reference evidence="3 4" key="1">
    <citation type="submission" date="2018-04" db="EMBL/GenBank/DDBJ databases">
        <authorList>
            <person name="Vogel A."/>
        </authorList>
    </citation>
    <scope>NUCLEOTIDE SEQUENCE [LARGE SCALE GENOMIC DNA]</scope>
</reference>
<accession>A0A484KUT5</accession>
<proteinExistence type="predicted"/>
<evidence type="ECO:0008006" key="5">
    <source>
        <dbReference type="Google" id="ProtNLM"/>
    </source>
</evidence>
<feature type="domain" description="Reverse transcriptase zinc-binding" evidence="2">
    <location>
        <begin position="522"/>
        <end position="586"/>
    </location>
</feature>
<dbReference type="PANTHER" id="PTHR35218">
    <property type="entry name" value="RNASE H DOMAIN-CONTAINING PROTEIN"/>
    <property type="match status" value="1"/>
</dbReference>
<feature type="domain" description="Endonuclease/exonuclease/phosphatase" evidence="1">
    <location>
        <begin position="4"/>
        <end position="223"/>
    </location>
</feature>
<dbReference type="InterPro" id="IPR036691">
    <property type="entry name" value="Endo/exonu/phosph_ase_sf"/>
</dbReference>
<keyword evidence="4" id="KW-1185">Reference proteome</keyword>
<dbReference type="InterPro" id="IPR005135">
    <property type="entry name" value="Endo/exonuclease/phosphatase"/>
</dbReference>
<evidence type="ECO:0000259" key="1">
    <source>
        <dbReference type="Pfam" id="PF03372"/>
    </source>
</evidence>
<evidence type="ECO:0000313" key="3">
    <source>
        <dbReference type="EMBL" id="VFQ69070.1"/>
    </source>
</evidence>
<dbReference type="EMBL" id="OOIL02000769">
    <property type="protein sequence ID" value="VFQ69070.1"/>
    <property type="molecule type" value="Genomic_DNA"/>
</dbReference>
<dbReference type="OrthoDB" id="1300573at2759"/>
<dbReference type="GO" id="GO:0003824">
    <property type="term" value="F:catalytic activity"/>
    <property type="evidence" value="ECO:0007669"/>
    <property type="project" value="InterPro"/>
</dbReference>
<dbReference type="Pfam" id="PF13966">
    <property type="entry name" value="zf-RVT"/>
    <property type="match status" value="1"/>
</dbReference>
<dbReference type="SUPFAM" id="SSF102405">
    <property type="entry name" value="MCP/YpsA-like"/>
    <property type="match status" value="1"/>
</dbReference>
<organism evidence="3 4">
    <name type="scientific">Cuscuta campestris</name>
    <dbReference type="NCBI Taxonomy" id="132261"/>
    <lineage>
        <taxon>Eukaryota</taxon>
        <taxon>Viridiplantae</taxon>
        <taxon>Streptophyta</taxon>
        <taxon>Embryophyta</taxon>
        <taxon>Tracheophyta</taxon>
        <taxon>Spermatophyta</taxon>
        <taxon>Magnoliopsida</taxon>
        <taxon>eudicotyledons</taxon>
        <taxon>Gunneridae</taxon>
        <taxon>Pentapetalae</taxon>
        <taxon>asterids</taxon>
        <taxon>lamiids</taxon>
        <taxon>Solanales</taxon>
        <taxon>Convolvulaceae</taxon>
        <taxon>Cuscuteae</taxon>
        <taxon>Cuscuta</taxon>
        <taxon>Cuscuta subgen. Grammica</taxon>
        <taxon>Cuscuta sect. Cleistogrammica</taxon>
    </lineage>
</organism>
<dbReference type="Gene3D" id="3.40.50.450">
    <property type="match status" value="1"/>
</dbReference>
<dbReference type="AlphaFoldDB" id="A0A484KUT5"/>
<dbReference type="Pfam" id="PF03372">
    <property type="entry name" value="Exo_endo_phos"/>
    <property type="match status" value="1"/>
</dbReference>
<sequence length="995" mass="113775">MSLLSWNCRGLGNRQTVQELVCLVTTKRPHLVFLMETKCARKKLEDVKTKLGFDSLFAIDSSGRSGGLALFWNRESKVSLISYSRNHVDVNVDNEGNGPWRFTGFYGHPRWSQRLDSWNLLKSLKRGSTLPWMVMGDFNDICVAREKKGGNPRPPCFIDDFNEALSFCELMDLGMCYPFTWEWRKNTPDWVEERLDRAVATDGWRSLFPSFSLYNVMTTWSDHSALLLSFNGVVEKGRARSFRFENCWLKDEGFKKAFEDAWSRWERSPFLDRLNHCGQELKRWGGDRFNNFGKKIDSFKRKLEAMRGCRDSVSIAVRKQVEKTLRETLEREDCYWRQRAKQFWVSCGDRNRNFFHNYASHRKRKNRILRLRDGMGGWCEGRRLMPFVYNYFVVFFKDNNRRGRQNAMDMWCTEVDHARFQEDQNAELHRPFNRQEIEDALFSMHPDKSPEPMGSTQLSSKTVGRSPSISTPRLDFCPDFPVSFLIDHSANTWKLDMLQHWFSEDDRARILQVLISSALTDQWLWKLNVAPKVKVCFWRALQDILPVACLLVSKGIQVDTLCRSCGSAEESVTHVFVACPVAQRLWRVLGVRVVNNHGLCFDSLLHWADFNFCNRVRREMDCVAAGIWAVWKARNMANWESKLPIVGIIEAWTREALASTPSNCSGSKTPVTESRISGITCSVDAVVFENVRRVGVGAILRGEDNSFIGAFNSCINCPLEPRIAETLAIKEALSWMKDHGFSEKKNGEEANGSCVTSLFERLVDRTVISSDFKRKTANLTVQESQYVISSADYSISEYVLVCSFRDYIYHDYGKRISHSHIMEGTSRTLPYTIRFVGLLGSHSLGINPKFMATAVALGRELLRRKIKLAYGGGSVSLQGAVASTVFTNGGLVRGFIPGYIATRRVYGPAYGVEHTVSSNYYKYFEMNHAVEAFIVLPGGVDTMEDDAVRQNFMASSQRKLFISSFSVDELLDKLEFAKAFQGPGVSYDEFVNPGD</sequence>
<protein>
    <recommendedName>
        <fullName evidence="5">Cytokinin riboside 5'-monophosphate phosphoribohydrolase</fullName>
    </recommendedName>
</protein>
<dbReference type="InterPro" id="IPR026960">
    <property type="entry name" value="RVT-Znf"/>
</dbReference>
<name>A0A484KUT5_9ASTE</name>
<evidence type="ECO:0000259" key="2">
    <source>
        <dbReference type="Pfam" id="PF13966"/>
    </source>
</evidence>
<dbReference type="Gene3D" id="3.60.10.10">
    <property type="entry name" value="Endonuclease/exonuclease/phosphatase"/>
    <property type="match status" value="1"/>
</dbReference>
<gene>
    <name evidence="3" type="ORF">CCAM_LOCUS10846</name>
</gene>
<dbReference type="PANTHER" id="PTHR35218:SF9">
    <property type="entry name" value="ENDONUCLEASE_EXONUCLEASE_PHOSPHATASE DOMAIN-CONTAINING PROTEIN"/>
    <property type="match status" value="1"/>
</dbReference>
<dbReference type="SUPFAM" id="SSF56219">
    <property type="entry name" value="DNase I-like"/>
    <property type="match status" value="1"/>
</dbReference>
<evidence type="ECO:0000313" key="4">
    <source>
        <dbReference type="Proteomes" id="UP000595140"/>
    </source>
</evidence>